<feature type="domain" description="LysM" evidence="5">
    <location>
        <begin position="241"/>
        <end position="286"/>
    </location>
</feature>
<accession>A0AAN6PQ46</accession>
<keyword evidence="4" id="KW-0732">Signal</keyword>
<evidence type="ECO:0000259" key="5">
    <source>
        <dbReference type="PROSITE" id="PS51782"/>
    </source>
</evidence>
<evidence type="ECO:0000256" key="1">
    <source>
        <dbReference type="ARBA" id="ARBA00022669"/>
    </source>
</evidence>
<dbReference type="PROSITE" id="PS51782">
    <property type="entry name" value="LYSM"/>
    <property type="match status" value="1"/>
</dbReference>
<dbReference type="Gene3D" id="3.10.350.10">
    <property type="entry name" value="LysM domain"/>
    <property type="match status" value="2"/>
</dbReference>
<reference evidence="6" key="1">
    <citation type="journal article" date="2023" name="Mol. Phylogenet. Evol.">
        <title>Genome-scale phylogeny and comparative genomics of the fungal order Sordariales.</title>
        <authorList>
            <person name="Hensen N."/>
            <person name="Bonometti L."/>
            <person name="Westerberg I."/>
            <person name="Brannstrom I.O."/>
            <person name="Guillou S."/>
            <person name="Cros-Aarteil S."/>
            <person name="Calhoun S."/>
            <person name="Haridas S."/>
            <person name="Kuo A."/>
            <person name="Mondo S."/>
            <person name="Pangilinan J."/>
            <person name="Riley R."/>
            <person name="LaButti K."/>
            <person name="Andreopoulos B."/>
            <person name="Lipzen A."/>
            <person name="Chen C."/>
            <person name="Yan M."/>
            <person name="Daum C."/>
            <person name="Ng V."/>
            <person name="Clum A."/>
            <person name="Steindorff A."/>
            <person name="Ohm R.A."/>
            <person name="Martin F."/>
            <person name="Silar P."/>
            <person name="Natvig D.O."/>
            <person name="Lalanne C."/>
            <person name="Gautier V."/>
            <person name="Ament-Velasquez S.L."/>
            <person name="Kruys A."/>
            <person name="Hutchinson M.I."/>
            <person name="Powell A.J."/>
            <person name="Barry K."/>
            <person name="Miller A.N."/>
            <person name="Grigoriev I.V."/>
            <person name="Debuchy R."/>
            <person name="Gladieux P."/>
            <person name="Hiltunen Thoren M."/>
            <person name="Johannesson H."/>
        </authorList>
    </citation>
    <scope>NUCLEOTIDE SEQUENCE</scope>
    <source>
        <strain evidence="6">CBS 757.83</strain>
    </source>
</reference>
<dbReference type="AlphaFoldDB" id="A0AAN6PQ46"/>
<keyword evidence="2" id="KW-0843">Virulence</keyword>
<name>A0AAN6PQ46_9PEZI</name>
<dbReference type="PANTHER" id="PTHR34997:SF1">
    <property type="entry name" value="PEPTIDOGLYCAN-BINDING LYSIN DOMAIN"/>
    <property type="match status" value="1"/>
</dbReference>
<dbReference type="GO" id="GO:0008061">
    <property type="term" value="F:chitin binding"/>
    <property type="evidence" value="ECO:0007669"/>
    <property type="project" value="UniProtKB-KW"/>
</dbReference>
<feature type="signal peptide" evidence="4">
    <location>
        <begin position="1"/>
        <end position="25"/>
    </location>
</feature>
<evidence type="ECO:0000256" key="2">
    <source>
        <dbReference type="ARBA" id="ARBA00023026"/>
    </source>
</evidence>
<dbReference type="Pfam" id="PF01476">
    <property type="entry name" value="LysM"/>
    <property type="match status" value="1"/>
</dbReference>
<evidence type="ECO:0000256" key="4">
    <source>
        <dbReference type="SAM" id="SignalP"/>
    </source>
</evidence>
<comment type="similarity">
    <text evidence="3">Belongs to the secreted LysM effector family.</text>
</comment>
<dbReference type="CDD" id="cd00118">
    <property type="entry name" value="LysM"/>
    <property type="match status" value="1"/>
</dbReference>
<proteinExistence type="inferred from homology"/>
<feature type="chain" id="PRO_5042916198" evidence="4">
    <location>
        <begin position="26"/>
        <end position="398"/>
    </location>
</feature>
<organism evidence="6 7">
    <name type="scientific">Parathielavia hyrcaniae</name>
    <dbReference type="NCBI Taxonomy" id="113614"/>
    <lineage>
        <taxon>Eukaryota</taxon>
        <taxon>Fungi</taxon>
        <taxon>Dikarya</taxon>
        <taxon>Ascomycota</taxon>
        <taxon>Pezizomycotina</taxon>
        <taxon>Sordariomycetes</taxon>
        <taxon>Sordariomycetidae</taxon>
        <taxon>Sordariales</taxon>
        <taxon>Chaetomiaceae</taxon>
        <taxon>Parathielavia</taxon>
    </lineage>
</organism>
<gene>
    <name evidence="6" type="ORF">N658DRAFT_502447</name>
</gene>
<dbReference type="InterPro" id="IPR018392">
    <property type="entry name" value="LysM"/>
</dbReference>
<evidence type="ECO:0000313" key="6">
    <source>
        <dbReference type="EMBL" id="KAK4095693.1"/>
    </source>
</evidence>
<evidence type="ECO:0000256" key="3">
    <source>
        <dbReference type="ARBA" id="ARBA00044955"/>
    </source>
</evidence>
<dbReference type="PANTHER" id="PTHR34997">
    <property type="entry name" value="AM15"/>
    <property type="match status" value="1"/>
</dbReference>
<comment type="caution">
    <text evidence="6">The sequence shown here is derived from an EMBL/GenBank/DDBJ whole genome shotgun (WGS) entry which is preliminary data.</text>
</comment>
<keyword evidence="1" id="KW-0147">Chitin-binding</keyword>
<dbReference type="SUPFAM" id="SSF54106">
    <property type="entry name" value="LysM domain"/>
    <property type="match status" value="1"/>
</dbReference>
<evidence type="ECO:0000313" key="7">
    <source>
        <dbReference type="Proteomes" id="UP001305647"/>
    </source>
</evidence>
<reference evidence="6" key="2">
    <citation type="submission" date="2023-05" db="EMBL/GenBank/DDBJ databases">
        <authorList>
            <consortium name="Lawrence Berkeley National Laboratory"/>
            <person name="Steindorff A."/>
            <person name="Hensen N."/>
            <person name="Bonometti L."/>
            <person name="Westerberg I."/>
            <person name="Brannstrom I.O."/>
            <person name="Guillou S."/>
            <person name="Cros-Aarteil S."/>
            <person name="Calhoun S."/>
            <person name="Haridas S."/>
            <person name="Kuo A."/>
            <person name="Mondo S."/>
            <person name="Pangilinan J."/>
            <person name="Riley R."/>
            <person name="Labutti K."/>
            <person name="Andreopoulos B."/>
            <person name="Lipzen A."/>
            <person name="Chen C."/>
            <person name="Yanf M."/>
            <person name="Daum C."/>
            <person name="Ng V."/>
            <person name="Clum A."/>
            <person name="Ohm R."/>
            <person name="Martin F."/>
            <person name="Silar P."/>
            <person name="Natvig D."/>
            <person name="Lalanne C."/>
            <person name="Gautier V."/>
            <person name="Ament-Velasquez S.L."/>
            <person name="Kruys A."/>
            <person name="Hutchinson M.I."/>
            <person name="Powell A.J."/>
            <person name="Barry K."/>
            <person name="Miller A.N."/>
            <person name="Grigoriev I.V."/>
            <person name="Debuchy R."/>
            <person name="Gladieux P."/>
            <person name="Thoren M.H."/>
            <person name="Johannesson H."/>
        </authorList>
    </citation>
    <scope>NUCLEOTIDE SEQUENCE</scope>
    <source>
        <strain evidence="6">CBS 757.83</strain>
    </source>
</reference>
<keyword evidence="7" id="KW-1185">Reference proteome</keyword>
<protein>
    <submittedName>
        <fullName evidence="6">Carbohydrate-binding module family 50 protein</fullName>
    </submittedName>
</protein>
<dbReference type="SMART" id="SM00257">
    <property type="entry name" value="LysM"/>
    <property type="match status" value="1"/>
</dbReference>
<dbReference type="InterPro" id="IPR052210">
    <property type="entry name" value="LysM1-like"/>
</dbReference>
<dbReference type="Proteomes" id="UP001305647">
    <property type="component" value="Unassembled WGS sequence"/>
</dbReference>
<dbReference type="EMBL" id="MU863815">
    <property type="protein sequence ID" value="KAK4095693.1"/>
    <property type="molecule type" value="Genomic_DNA"/>
</dbReference>
<dbReference type="InterPro" id="IPR036779">
    <property type="entry name" value="LysM_dom_sf"/>
</dbReference>
<sequence length="398" mass="40984">MGCRDYSLFILALGASMVAHHHVAAEVRFGTLAQGAAGLSDECIGMLNQAVNCDTSLLWANDANAFYTDATLTALCTETCDDSLSSYASRIHSACGTSRYNGGDGLSYLAAYNAELALEKFRMICLTNDAGQRCNLVLGQLAGIDPSNQLSTATAAPNLMCNACAVSVIKTQLEMPLVSNADVASGFASLTASCKTSVSIKPPETATQWVVSATTTAGIGNTATTTSAAASSTAAAGCQGETYIIQAGDTCTSVSLSQRISTVQLLAANNLKADCSSFPTSGTVCIPSAAKCEAHRVSYDSPSESCKDMAVAANATVLQIVAWNPELGTNCVNLARQAEGYTVCLSPPGGFWVDPHPSSATSATTTSTDIFTLSMTPIPSSYFNSNVTVDPLGGAADL</sequence>